<gene>
    <name evidence="1" type="ORF">NY667_10530</name>
</gene>
<organism evidence="1 2">
    <name type="scientific">Xanthomonas hortorum pv. hederae</name>
    <dbReference type="NCBI Taxonomy" id="453603"/>
    <lineage>
        <taxon>Bacteria</taxon>
        <taxon>Pseudomonadati</taxon>
        <taxon>Pseudomonadota</taxon>
        <taxon>Gammaproteobacteria</taxon>
        <taxon>Lysobacterales</taxon>
        <taxon>Lysobacteraceae</taxon>
        <taxon>Xanthomonas</taxon>
    </lineage>
</organism>
<dbReference type="SUPFAM" id="SSF53448">
    <property type="entry name" value="Nucleotide-diphospho-sugar transferases"/>
    <property type="match status" value="1"/>
</dbReference>
<dbReference type="Proteomes" id="UP001140230">
    <property type="component" value="Unassembled WGS sequence"/>
</dbReference>
<dbReference type="RefSeq" id="WP_273664060.1">
    <property type="nucleotide sequence ID" value="NZ_CP168178.1"/>
</dbReference>
<dbReference type="EMBL" id="JANWTP010000029">
    <property type="protein sequence ID" value="MDC8638253.1"/>
    <property type="molecule type" value="Genomic_DNA"/>
</dbReference>
<evidence type="ECO:0000313" key="1">
    <source>
        <dbReference type="EMBL" id="MDC8638253.1"/>
    </source>
</evidence>
<evidence type="ECO:0000313" key="2">
    <source>
        <dbReference type="Proteomes" id="UP001140230"/>
    </source>
</evidence>
<reference evidence="1" key="1">
    <citation type="journal article" date="2022" name="Phytopathology">
        <title>Whole genome sequencing-based tracing of a 2022 introduction and outbreak of Xanthomonas hortorum pv. pelargonii.</title>
        <authorList>
            <person name="Iruegas Bocardo F."/>
            <person name="Weisberg A.J."/>
            <person name="Riutta E.R."/>
            <person name="Kilday K.B."/>
            <person name="Bonkowski J.C."/>
            <person name="Creswell T.C."/>
            <person name="Daughtrey M."/>
            <person name="Rane K.K."/>
            <person name="Grunwald N.J."/>
            <person name="Chang J.H."/>
            <person name="Putnam M."/>
        </authorList>
    </citation>
    <scope>NUCLEOTIDE SEQUENCE</scope>
    <source>
        <strain evidence="1">22-338</strain>
    </source>
</reference>
<dbReference type="InterPro" id="IPR029044">
    <property type="entry name" value="Nucleotide-diphossugar_trans"/>
</dbReference>
<comment type="caution">
    <text evidence="1">The sequence shown here is derived from an EMBL/GenBank/DDBJ whole genome shotgun (WGS) entry which is preliminary data.</text>
</comment>
<proteinExistence type="predicted"/>
<sequence length="333" mass="38970">MHNTPGPVRQLIRRTGAFLALLGGHLSIRRSPQLYETIVEWLNEPRWSTNAMMSALAFTISVRRVARSVRLDCRTRWSRIAFTFRHRRVGADRPAAQVKSMLCPTRSRVKRVQLFVRSVHRTCADPSQVELLFYVDDDDPQLDQYRIAVEKMRAAYSAFRALELIVGPPISVSRSWNVLADKCSGNLLMMANDDQMYIDYGWDFHLDKCYGEREDEVFALFFEDGQYPPDGGDFPIVSRRWYETLGYFTPGIFEFWYNEAWIFDVANRLQRIIRISGVLVDHLHYSEYKSVLDDTYKRHRLNYERVNRDSELYNRTADDRQAAADKLRALMVS</sequence>
<reference evidence="1" key="2">
    <citation type="submission" date="2022-08" db="EMBL/GenBank/DDBJ databases">
        <authorList>
            <person name="Iruegas-Bocardo F."/>
            <person name="Weisberg A.J."/>
            <person name="Riutta E.R."/>
            <person name="Kilday K."/>
            <person name="Bonkowski J.C."/>
            <person name="Creswell T."/>
            <person name="Daughtrey M.L."/>
            <person name="Rane K."/>
            <person name="Grunwald N.J."/>
            <person name="Chang J.H."/>
            <person name="Putnam M.L."/>
        </authorList>
    </citation>
    <scope>NUCLEOTIDE SEQUENCE</scope>
    <source>
        <strain evidence="1">22-338</strain>
    </source>
</reference>
<accession>A0A9X4BRH0</accession>
<name>A0A9X4BRH0_9XANT</name>
<protein>
    <submittedName>
        <fullName evidence="1">Uncharacterized protein</fullName>
    </submittedName>
</protein>
<dbReference type="AlphaFoldDB" id="A0A9X4BRH0"/>